<dbReference type="EMBL" id="JABAEW010000027">
    <property type="protein sequence ID" value="NMD87636.1"/>
    <property type="molecule type" value="Genomic_DNA"/>
</dbReference>
<comment type="caution">
    <text evidence="2">The sequence shown here is derived from an EMBL/GenBank/DDBJ whole genome shotgun (WGS) entry which is preliminary data.</text>
</comment>
<reference evidence="2 3" key="1">
    <citation type="submission" date="2020-04" db="EMBL/GenBank/DDBJ databases">
        <authorList>
            <person name="Hitch T.C.A."/>
            <person name="Wylensek D."/>
            <person name="Clavel T."/>
        </authorList>
    </citation>
    <scope>NUCLEOTIDE SEQUENCE [LARGE SCALE GENOMIC DNA]</scope>
    <source>
        <strain evidence="2 3">COR2-253-APC-1A</strain>
    </source>
</reference>
<proteinExistence type="predicted"/>
<gene>
    <name evidence="2" type="ORF">HF882_13685</name>
</gene>
<evidence type="ECO:0000313" key="2">
    <source>
        <dbReference type="EMBL" id="NMD87636.1"/>
    </source>
</evidence>
<evidence type="ECO:0000313" key="3">
    <source>
        <dbReference type="Proteomes" id="UP000576225"/>
    </source>
</evidence>
<sequence>MMKFFSAILCSGLLFCWVRADFIQKAGGQQFRWGEDGTLQEYRVGGKPKSVGNARLFAALDAETGKRTDFTGKFTVEADGTVRYRGSAPDLALELDVLFRPDATGFLRAQATLINRSGQKERAVELCVSLPLAAGSWNFNALEGADSDSGAVKTTPGHVYEELREIANPRFTMSLSRLPFGAVDDGEAGVMLAHPLRQPRFARYGFSVDDAGCGTLTMKTPLGISADTAKFPNRATVDFLIGSFRADRHLRGALARYHEHEPQLFRSHIGYPGAWALWIPDFSMAAARECGMGFNQREWDEDFARDPAEAVRILDTTRQYGIKSLLYSEPWSITLPFPRNWHKVHQDLSVRQFEDQVPVKLGAVKEYVETLRGDPAPTERFAGELTNDELYRILQNSAIEINDNGDWRLNCYWAGQFHWGRKFKGQDSGAVIVNPDPEIQKPNRDTITYEKARYGYAWKQLAKHGRKADGFYIDSEGFAMGWSECNLRRDHWKVADLPLTYATFPEDGKLRVFQHMILAYNDFLEDMRRRADALNYCIATNTWTHFVNFLTPYGDMIGAGEFFNKDWIAPLADFREFRYSAGRKLVTTMDYVLNYEGGVPVTAEGVATYLEPRLNTYLQYGIFAGTANSWNQPEKVALLIPAMKRYAQWTLMLNEAGWEEIPNVVLSGGAAGKVLVERWGNRPGKGLYYTLRNRPPHNGNVTLAELAAWPAQRVTLQWNPGDFGVTELAEVTELISGRKLPVAQRDGKLVCDVEIPGGRTLLLQVK</sequence>
<dbReference type="RefSeq" id="WP_168962998.1">
    <property type="nucleotide sequence ID" value="NZ_JABAEW010000027.1"/>
</dbReference>
<dbReference type="Proteomes" id="UP000576225">
    <property type="component" value="Unassembled WGS sequence"/>
</dbReference>
<keyword evidence="1" id="KW-0732">Signal</keyword>
<feature type="chain" id="PRO_5032976470" evidence="1">
    <location>
        <begin position="21"/>
        <end position="766"/>
    </location>
</feature>
<dbReference type="AlphaFoldDB" id="A0A848B488"/>
<organism evidence="2 3">
    <name type="scientific">Victivallis vadensis</name>
    <dbReference type="NCBI Taxonomy" id="172901"/>
    <lineage>
        <taxon>Bacteria</taxon>
        <taxon>Pseudomonadati</taxon>
        <taxon>Lentisphaerota</taxon>
        <taxon>Lentisphaeria</taxon>
        <taxon>Victivallales</taxon>
        <taxon>Victivallaceae</taxon>
        <taxon>Victivallis</taxon>
    </lineage>
</organism>
<protein>
    <submittedName>
        <fullName evidence="2">Uncharacterized protein</fullName>
    </submittedName>
</protein>
<accession>A0A848B488</accession>
<evidence type="ECO:0000256" key="1">
    <source>
        <dbReference type="SAM" id="SignalP"/>
    </source>
</evidence>
<name>A0A848B488_9BACT</name>
<feature type="signal peptide" evidence="1">
    <location>
        <begin position="1"/>
        <end position="20"/>
    </location>
</feature>